<evidence type="ECO:0000313" key="2">
    <source>
        <dbReference type="Proteomes" id="UP001175000"/>
    </source>
</evidence>
<protein>
    <submittedName>
        <fullName evidence="1">Uncharacterized protein</fullName>
    </submittedName>
</protein>
<organism evidence="1 2">
    <name type="scientific">Immersiella caudata</name>
    <dbReference type="NCBI Taxonomy" id="314043"/>
    <lineage>
        <taxon>Eukaryota</taxon>
        <taxon>Fungi</taxon>
        <taxon>Dikarya</taxon>
        <taxon>Ascomycota</taxon>
        <taxon>Pezizomycotina</taxon>
        <taxon>Sordariomycetes</taxon>
        <taxon>Sordariomycetidae</taxon>
        <taxon>Sordariales</taxon>
        <taxon>Lasiosphaeriaceae</taxon>
        <taxon>Immersiella</taxon>
    </lineage>
</organism>
<keyword evidence="2" id="KW-1185">Reference proteome</keyword>
<comment type="caution">
    <text evidence="1">The sequence shown here is derived from an EMBL/GenBank/DDBJ whole genome shotgun (WGS) entry which is preliminary data.</text>
</comment>
<dbReference type="Proteomes" id="UP001175000">
    <property type="component" value="Unassembled WGS sequence"/>
</dbReference>
<reference evidence="1" key="1">
    <citation type="submission" date="2023-06" db="EMBL/GenBank/DDBJ databases">
        <title>Genome-scale phylogeny and comparative genomics of the fungal order Sordariales.</title>
        <authorList>
            <consortium name="Lawrence Berkeley National Laboratory"/>
            <person name="Hensen N."/>
            <person name="Bonometti L."/>
            <person name="Westerberg I."/>
            <person name="Brannstrom I.O."/>
            <person name="Guillou S."/>
            <person name="Cros-Aarteil S."/>
            <person name="Calhoun S."/>
            <person name="Haridas S."/>
            <person name="Kuo A."/>
            <person name="Mondo S."/>
            <person name="Pangilinan J."/>
            <person name="Riley R."/>
            <person name="Labutti K."/>
            <person name="Andreopoulos B."/>
            <person name="Lipzen A."/>
            <person name="Chen C."/>
            <person name="Yanf M."/>
            <person name="Daum C."/>
            <person name="Ng V."/>
            <person name="Clum A."/>
            <person name="Steindorff A."/>
            <person name="Ohm R."/>
            <person name="Martin F."/>
            <person name="Silar P."/>
            <person name="Natvig D."/>
            <person name="Lalanne C."/>
            <person name="Gautier V."/>
            <person name="Ament-Velasquez S.L."/>
            <person name="Kruys A."/>
            <person name="Hutchinson M.I."/>
            <person name="Powell A.J."/>
            <person name="Barry K."/>
            <person name="Miller A.N."/>
            <person name="Grigoriev I.V."/>
            <person name="Debuchy R."/>
            <person name="Gladieux P."/>
            <person name="Thoren M.H."/>
            <person name="Johannesson H."/>
        </authorList>
    </citation>
    <scope>NUCLEOTIDE SEQUENCE</scope>
    <source>
        <strain evidence="1">CBS 606.72</strain>
    </source>
</reference>
<accession>A0AA39U300</accession>
<dbReference type="EMBL" id="JAULSU010000007">
    <property type="protein sequence ID" value="KAK0611403.1"/>
    <property type="molecule type" value="Genomic_DNA"/>
</dbReference>
<evidence type="ECO:0000313" key="1">
    <source>
        <dbReference type="EMBL" id="KAK0611403.1"/>
    </source>
</evidence>
<dbReference type="AlphaFoldDB" id="A0AA39U300"/>
<proteinExistence type="predicted"/>
<gene>
    <name evidence="1" type="ORF">B0T14DRAFT_327600</name>
</gene>
<name>A0AA39U300_9PEZI</name>
<sequence length="207" mass="22877">MDRSGAKRRRTRLGTLLPAFAGNPSGGTTMSLHLIIVEPDRKMSPTITSDPYRSSADPPHLSELECPPLFAVLAPRNIWGSFNLHKSRCRGPRLVSDPPSEPKPHSLLGCGCSFRSRNAAMSRLLGDGTLRSTWAPDMMTHGPEQVAQQLVTMMRLECRCGFDFDPGRNPTGDPRRMLTQENDKTSLPIHLAPDASVFGRRVLAWYA</sequence>